<dbReference type="SMART" id="SM00398">
    <property type="entry name" value="HMG"/>
    <property type="match status" value="1"/>
</dbReference>
<keyword evidence="1 2" id="KW-0238">DNA-binding</keyword>
<dbReference type="Pfam" id="PF09011">
    <property type="entry name" value="HMG_box_2"/>
    <property type="match status" value="1"/>
</dbReference>
<dbReference type="InterPro" id="IPR009071">
    <property type="entry name" value="HMG_box_dom"/>
</dbReference>
<dbReference type="PANTHER" id="PTHR48112">
    <property type="entry name" value="HIGH MOBILITY GROUP PROTEIN DSP1"/>
    <property type="match status" value="1"/>
</dbReference>
<dbReference type="GO" id="GO:0005634">
    <property type="term" value="C:nucleus"/>
    <property type="evidence" value="ECO:0007669"/>
    <property type="project" value="UniProtKB-UniRule"/>
</dbReference>
<comment type="caution">
    <text evidence="6">The sequence shown here is derived from an EMBL/GenBank/DDBJ whole genome shotgun (WGS) entry which is preliminary data.</text>
</comment>
<dbReference type="InterPro" id="IPR050342">
    <property type="entry name" value="HMGB"/>
</dbReference>
<evidence type="ECO:0000256" key="1">
    <source>
        <dbReference type="ARBA" id="ARBA00023125"/>
    </source>
</evidence>
<evidence type="ECO:0000259" key="5">
    <source>
        <dbReference type="PROSITE" id="PS50118"/>
    </source>
</evidence>
<dbReference type="Gene3D" id="1.10.30.10">
    <property type="entry name" value="High mobility group box domain"/>
    <property type="match status" value="1"/>
</dbReference>
<dbReference type="GO" id="GO:0003677">
    <property type="term" value="F:DNA binding"/>
    <property type="evidence" value="ECO:0007669"/>
    <property type="project" value="UniProtKB-UniRule"/>
</dbReference>
<evidence type="ECO:0000256" key="4">
    <source>
        <dbReference type="SAM" id="MobiDB-lite"/>
    </source>
</evidence>
<name>A0A1Z5KMN2_FISSO</name>
<evidence type="ECO:0000313" key="7">
    <source>
        <dbReference type="Proteomes" id="UP000198406"/>
    </source>
</evidence>
<sequence length="397" mass="44197">MNDHYKVSPLSSPATTSTDRSDSSAQSAETKKMPTKARRSWKKPAGMPRRPLSAYNLFFKEERKKLLGGEDAEGDSLVTSKRKHRKTHGKIGFADLAKSISQTWHDLKKEEKHKYENEAKKRKQEYFLQLQEYKAKNAEQESTSKDDDRSDYAAVLVSMSRVTTDSSMARTASFNKTRVAENVEVPFVRSSATSNESEQEKLLEDSVNRPRVAENFASTTESNDLKHKCAIPVAQPTMAIAPMQLAHDVAIRNLIMVNSVQGPLTASVPLIGNLQQVSQLNQGTGNLLQPNLFSPLGSCSQNLIQWVNPRLVTQQRCLNVTGVAQNPVTRLTFSNQQALFGDSGLLYGRVLPIQNQIRTVSVQPPLAGNSQNSMLQQQANVQNLILLSRLQEHGIRL</sequence>
<feature type="compositionally biased region" description="Low complexity" evidence="4">
    <location>
        <begin position="11"/>
        <end position="28"/>
    </location>
</feature>
<feature type="domain" description="HMG box" evidence="5">
    <location>
        <begin position="48"/>
        <end position="134"/>
    </location>
</feature>
<dbReference type="Proteomes" id="UP000198406">
    <property type="component" value="Unassembled WGS sequence"/>
</dbReference>
<dbReference type="EMBL" id="BDSP01000256">
    <property type="protein sequence ID" value="GAX27365.1"/>
    <property type="molecule type" value="Genomic_DNA"/>
</dbReference>
<feature type="DNA-binding region" description="HMG box" evidence="2">
    <location>
        <begin position="48"/>
        <end position="134"/>
    </location>
</feature>
<dbReference type="AlphaFoldDB" id="A0A1Z5KMN2"/>
<dbReference type="PROSITE" id="PS50118">
    <property type="entry name" value="HMG_BOX_2"/>
    <property type="match status" value="1"/>
</dbReference>
<gene>
    <name evidence="6" type="ORF">FisN_17Lh252</name>
</gene>
<evidence type="ECO:0000256" key="3">
    <source>
        <dbReference type="SAM" id="Coils"/>
    </source>
</evidence>
<dbReference type="PANTHER" id="PTHR48112:SF22">
    <property type="entry name" value="MITOCHONDRIAL TRANSCRIPTION FACTOR A, ISOFORM B"/>
    <property type="match status" value="1"/>
</dbReference>
<feature type="compositionally biased region" description="Basic residues" evidence="4">
    <location>
        <begin position="33"/>
        <end position="42"/>
    </location>
</feature>
<evidence type="ECO:0000313" key="6">
    <source>
        <dbReference type="EMBL" id="GAX27365.1"/>
    </source>
</evidence>
<accession>A0A1Z5KMN2</accession>
<organism evidence="6 7">
    <name type="scientific">Fistulifera solaris</name>
    <name type="common">Oleaginous diatom</name>
    <dbReference type="NCBI Taxonomy" id="1519565"/>
    <lineage>
        <taxon>Eukaryota</taxon>
        <taxon>Sar</taxon>
        <taxon>Stramenopiles</taxon>
        <taxon>Ochrophyta</taxon>
        <taxon>Bacillariophyta</taxon>
        <taxon>Bacillariophyceae</taxon>
        <taxon>Bacillariophycidae</taxon>
        <taxon>Naviculales</taxon>
        <taxon>Naviculaceae</taxon>
        <taxon>Fistulifera</taxon>
    </lineage>
</organism>
<proteinExistence type="predicted"/>
<protein>
    <recommendedName>
        <fullName evidence="5">HMG box domain-containing protein</fullName>
    </recommendedName>
</protein>
<dbReference type="OrthoDB" id="49152at2759"/>
<keyword evidence="2" id="KW-0539">Nucleus</keyword>
<dbReference type="SUPFAM" id="SSF47095">
    <property type="entry name" value="HMG-box"/>
    <property type="match status" value="1"/>
</dbReference>
<evidence type="ECO:0000256" key="2">
    <source>
        <dbReference type="PROSITE-ProRule" id="PRU00267"/>
    </source>
</evidence>
<dbReference type="InParanoid" id="A0A1Z5KMN2"/>
<feature type="coiled-coil region" evidence="3">
    <location>
        <begin position="105"/>
        <end position="143"/>
    </location>
</feature>
<keyword evidence="3" id="KW-0175">Coiled coil</keyword>
<reference evidence="6 7" key="1">
    <citation type="journal article" date="2015" name="Plant Cell">
        <title>Oil accumulation by the oleaginous diatom Fistulifera solaris as revealed by the genome and transcriptome.</title>
        <authorList>
            <person name="Tanaka T."/>
            <person name="Maeda Y."/>
            <person name="Veluchamy A."/>
            <person name="Tanaka M."/>
            <person name="Abida H."/>
            <person name="Marechal E."/>
            <person name="Bowler C."/>
            <person name="Muto M."/>
            <person name="Sunaga Y."/>
            <person name="Tanaka M."/>
            <person name="Yoshino T."/>
            <person name="Taniguchi T."/>
            <person name="Fukuda Y."/>
            <person name="Nemoto M."/>
            <person name="Matsumoto M."/>
            <person name="Wong P.S."/>
            <person name="Aburatani S."/>
            <person name="Fujibuchi W."/>
        </authorList>
    </citation>
    <scope>NUCLEOTIDE SEQUENCE [LARGE SCALE GENOMIC DNA]</scope>
    <source>
        <strain evidence="6 7">JPCC DA0580</strain>
    </source>
</reference>
<dbReference type="InterPro" id="IPR036910">
    <property type="entry name" value="HMG_box_dom_sf"/>
</dbReference>
<feature type="region of interest" description="Disordered" evidence="4">
    <location>
        <begin position="1"/>
        <end position="52"/>
    </location>
</feature>
<keyword evidence="7" id="KW-1185">Reference proteome</keyword>